<dbReference type="EMBL" id="CP032624">
    <property type="protein sequence ID" value="AYG03890.1"/>
    <property type="molecule type" value="Genomic_DNA"/>
</dbReference>
<sequence length="289" mass="31482">MDRERLGLERTHNGISAATHKEIECGDFVRLHLRPGAATQRPRRKPQLAPPLLAGAVLTLIGGVRIAVGRAPPPFRLALLRSDLLPVLRASSVFALGLSALLGLRRISLAIARSTRFPIPLPARGLDLLHAIRVGLDPGFRSGLRRFWIVVVIRPLLGVGKISRGQPRPMSLLDFAAPGGEVLSVFDSIPHLAFDDVWTKVVIAILLESLLAMLRVVTGDPRLPRRTAPPTFLRRPPARSRRLIACVRSIAFIARVSSSHRGTSEDAWGFCTSSVAGKWPLARSAILAR</sequence>
<reference evidence="2 3" key="1">
    <citation type="submission" date="2018-09" db="EMBL/GenBank/DDBJ databases">
        <title>Genome sequencing of strain 2DFW10M-5.</title>
        <authorList>
            <person name="Heo J."/>
            <person name="Kim S.-J."/>
            <person name="Kwon S.-W."/>
        </authorList>
    </citation>
    <scope>NUCLEOTIDE SEQUENCE [LARGE SCALE GENOMIC DNA]</scope>
    <source>
        <strain evidence="2 3">2DFW10M-5</strain>
    </source>
</reference>
<keyword evidence="3" id="KW-1185">Reference proteome</keyword>
<keyword evidence="1" id="KW-0472">Membrane</keyword>
<evidence type="ECO:0000313" key="3">
    <source>
        <dbReference type="Proteomes" id="UP000275069"/>
    </source>
</evidence>
<dbReference type="Proteomes" id="UP000275069">
    <property type="component" value="Chromosome"/>
</dbReference>
<dbReference type="KEGG" id="gry:D7I44_10320"/>
<accession>A0A387BS61</accession>
<name>A0A387BS61_9MICO</name>
<keyword evidence="1" id="KW-1133">Transmembrane helix</keyword>
<organism evidence="2 3">
    <name type="scientific">Gryllotalpicola protaetiae</name>
    <dbReference type="NCBI Taxonomy" id="2419771"/>
    <lineage>
        <taxon>Bacteria</taxon>
        <taxon>Bacillati</taxon>
        <taxon>Actinomycetota</taxon>
        <taxon>Actinomycetes</taxon>
        <taxon>Micrococcales</taxon>
        <taxon>Microbacteriaceae</taxon>
        <taxon>Gryllotalpicola</taxon>
    </lineage>
</organism>
<evidence type="ECO:0000313" key="2">
    <source>
        <dbReference type="EMBL" id="AYG03890.1"/>
    </source>
</evidence>
<protein>
    <submittedName>
        <fullName evidence="2">Uncharacterized protein</fullName>
    </submittedName>
</protein>
<evidence type="ECO:0000256" key="1">
    <source>
        <dbReference type="SAM" id="Phobius"/>
    </source>
</evidence>
<gene>
    <name evidence="2" type="ORF">D7I44_10320</name>
</gene>
<feature type="transmembrane region" description="Helical" evidence="1">
    <location>
        <begin position="87"/>
        <end position="104"/>
    </location>
</feature>
<keyword evidence="1" id="KW-0812">Transmembrane</keyword>
<dbReference type="AlphaFoldDB" id="A0A387BS61"/>
<proteinExistence type="predicted"/>
<feature type="transmembrane region" description="Helical" evidence="1">
    <location>
        <begin position="48"/>
        <end position="67"/>
    </location>
</feature>